<dbReference type="RefSeq" id="WP_203168205.1">
    <property type="nucleotide sequence ID" value="NZ_JAEVLS010000003.1"/>
</dbReference>
<keyword evidence="2 3" id="KW-0732">Signal</keyword>
<dbReference type="Gene3D" id="3.40.190.10">
    <property type="entry name" value="Periplasmic binding protein-like II"/>
    <property type="match status" value="2"/>
</dbReference>
<comment type="caution">
    <text evidence="5">The sequence shown here is derived from an EMBL/GenBank/DDBJ whole genome shotgun (WGS) entry which is preliminary data.</text>
</comment>
<dbReference type="Proteomes" id="UP000661077">
    <property type="component" value="Unassembled WGS sequence"/>
</dbReference>
<feature type="signal peptide" evidence="3">
    <location>
        <begin position="1"/>
        <end position="36"/>
    </location>
</feature>
<evidence type="ECO:0000259" key="4">
    <source>
        <dbReference type="SMART" id="SM00062"/>
    </source>
</evidence>
<keyword evidence="6" id="KW-1185">Reference proteome</keyword>
<feature type="chain" id="PRO_5046502406" evidence="3">
    <location>
        <begin position="37"/>
        <end position="301"/>
    </location>
</feature>
<proteinExistence type="inferred from homology"/>
<dbReference type="NCBIfam" id="TIGR03871">
    <property type="entry name" value="ABC_peri_MoxJ_2"/>
    <property type="match status" value="1"/>
</dbReference>
<reference evidence="5 6" key="1">
    <citation type="journal article" date="2021" name="Int. J. Syst. Evol. Microbiol.">
        <title>Steroidobacter gossypii sp. nov., isolated from soil of cotton cropping field.</title>
        <authorList>
            <person name="Huang R."/>
            <person name="Yang S."/>
            <person name="Zhen C."/>
            <person name="Liu W."/>
        </authorList>
    </citation>
    <scope>NUCLEOTIDE SEQUENCE [LARGE SCALE GENOMIC DNA]</scope>
    <source>
        <strain evidence="5 6">S1-65</strain>
    </source>
</reference>
<dbReference type="InterPro" id="IPR001638">
    <property type="entry name" value="Solute-binding_3/MltF_N"/>
</dbReference>
<dbReference type="PANTHER" id="PTHR35936:SF17">
    <property type="entry name" value="ARGININE-BINDING EXTRACELLULAR PROTEIN ARTP"/>
    <property type="match status" value="1"/>
</dbReference>
<dbReference type="EMBL" id="JAEVLS010000003">
    <property type="protein sequence ID" value="MBM0106126.1"/>
    <property type="molecule type" value="Genomic_DNA"/>
</dbReference>
<evidence type="ECO:0000313" key="5">
    <source>
        <dbReference type="EMBL" id="MBM0106126.1"/>
    </source>
</evidence>
<evidence type="ECO:0000313" key="6">
    <source>
        <dbReference type="Proteomes" id="UP000661077"/>
    </source>
</evidence>
<gene>
    <name evidence="5" type="ORF">JM946_15435</name>
</gene>
<accession>A0ABS1WYT1</accession>
<organism evidence="5 6">
    <name type="scientific">Steroidobacter gossypii</name>
    <dbReference type="NCBI Taxonomy" id="2805490"/>
    <lineage>
        <taxon>Bacteria</taxon>
        <taxon>Pseudomonadati</taxon>
        <taxon>Pseudomonadota</taxon>
        <taxon>Gammaproteobacteria</taxon>
        <taxon>Steroidobacterales</taxon>
        <taxon>Steroidobacteraceae</taxon>
        <taxon>Steroidobacter</taxon>
    </lineage>
</organism>
<evidence type="ECO:0000256" key="1">
    <source>
        <dbReference type="ARBA" id="ARBA00010333"/>
    </source>
</evidence>
<dbReference type="SUPFAM" id="SSF53850">
    <property type="entry name" value="Periplasmic binding protein-like II"/>
    <property type="match status" value="1"/>
</dbReference>
<dbReference type="InterPro" id="IPR022448">
    <property type="entry name" value="Quinoprotein_dehydrogenase"/>
</dbReference>
<dbReference type="SMART" id="SM00062">
    <property type="entry name" value="PBPb"/>
    <property type="match status" value="1"/>
</dbReference>
<evidence type="ECO:0000256" key="3">
    <source>
        <dbReference type="SAM" id="SignalP"/>
    </source>
</evidence>
<dbReference type="PANTHER" id="PTHR35936">
    <property type="entry name" value="MEMBRANE-BOUND LYTIC MUREIN TRANSGLYCOSYLASE F"/>
    <property type="match status" value="1"/>
</dbReference>
<sequence length="301" mass="33565">MARSSLVASRRCNSVRLGASALICLLLSPGATPANQAESVLRVCADPDNMPLSNRRGEGYENKIAEALASDLGRRVEYTFFPQRMGFVRNTLRARDEKTKQFKCDVIIGVPKGYELTATTRPYMHSTYAMVFAQRPEFGDLRAADDLMKLPRNKLASLRIGVFARSPGADWLLRNGLMERAVMYAAQSGDPAENPAHTIEQDLAANKIDLAIVWGPIAGFLVERHSGDRQWQAVPFLPDPQIKFDYEIAMGVRFGERQWQGVLDAWIDQHQSTIDRILSSYRIPLLDASGQLKQTVPEKGT</sequence>
<comment type="similarity">
    <text evidence="1">Belongs to the bacterial solute-binding protein 3 family.</text>
</comment>
<evidence type="ECO:0000256" key="2">
    <source>
        <dbReference type="ARBA" id="ARBA00022729"/>
    </source>
</evidence>
<name>A0ABS1WYT1_9GAMM</name>
<feature type="domain" description="Solute-binding protein family 3/N-terminal" evidence="4">
    <location>
        <begin position="40"/>
        <end position="281"/>
    </location>
</feature>
<protein>
    <submittedName>
        <fullName evidence="5">Quinoprotein dehydrogenase-associated putative ABC transporter substrate-binding protein</fullName>
    </submittedName>
</protein>